<dbReference type="PIRSF" id="PIRSF000161">
    <property type="entry name" value="DHPR"/>
    <property type="match status" value="1"/>
</dbReference>
<evidence type="ECO:0000256" key="1">
    <source>
        <dbReference type="ARBA" id="ARBA00006642"/>
    </source>
</evidence>
<evidence type="ECO:0000256" key="11">
    <source>
        <dbReference type="ARBA" id="ARBA00049080"/>
    </source>
</evidence>
<keyword evidence="8 13" id="KW-0457">Lysine biosynthesis</keyword>
<comment type="catalytic activity">
    <reaction evidence="11 13">
        <text>(S)-2,3,4,5-tetrahydrodipicolinate + NADP(+) + H2O = (2S,4S)-4-hydroxy-2,3,4,5-tetrahydrodipicolinate + NADPH + H(+)</text>
        <dbReference type="Rhea" id="RHEA:35331"/>
        <dbReference type="ChEBI" id="CHEBI:15377"/>
        <dbReference type="ChEBI" id="CHEBI:15378"/>
        <dbReference type="ChEBI" id="CHEBI:16845"/>
        <dbReference type="ChEBI" id="CHEBI:57783"/>
        <dbReference type="ChEBI" id="CHEBI:58349"/>
        <dbReference type="ChEBI" id="CHEBI:67139"/>
        <dbReference type="EC" id="1.17.1.8"/>
    </reaction>
</comment>
<dbReference type="EMBL" id="FNFC01000013">
    <property type="protein sequence ID" value="SDJ96439.1"/>
    <property type="molecule type" value="Genomic_DNA"/>
</dbReference>
<dbReference type="Gene3D" id="3.40.50.720">
    <property type="entry name" value="NAD(P)-binding Rossmann-like Domain"/>
    <property type="match status" value="1"/>
</dbReference>
<dbReference type="InterPro" id="IPR023940">
    <property type="entry name" value="DHDPR_bac"/>
</dbReference>
<dbReference type="GO" id="GO:0005829">
    <property type="term" value="C:cytosol"/>
    <property type="evidence" value="ECO:0007669"/>
    <property type="project" value="TreeGrafter"/>
</dbReference>
<accession>A0A1G8Y0R1</accession>
<dbReference type="GO" id="GO:0050661">
    <property type="term" value="F:NADP binding"/>
    <property type="evidence" value="ECO:0007669"/>
    <property type="project" value="UniProtKB-UniRule"/>
</dbReference>
<dbReference type="GO" id="GO:0019877">
    <property type="term" value="P:diaminopimelate biosynthetic process"/>
    <property type="evidence" value="ECO:0007669"/>
    <property type="project" value="UniProtKB-UniRule"/>
</dbReference>
<keyword evidence="5 13" id="KW-0220">Diaminopimelate biosynthesis</keyword>
<evidence type="ECO:0000256" key="2">
    <source>
        <dbReference type="ARBA" id="ARBA00022490"/>
    </source>
</evidence>
<comment type="caution">
    <text evidence="13">Lacks conserved residue(s) required for the propagation of feature annotation.</text>
</comment>
<evidence type="ECO:0000259" key="15">
    <source>
        <dbReference type="Pfam" id="PF05173"/>
    </source>
</evidence>
<feature type="binding site" evidence="13">
    <location>
        <begin position="87"/>
        <end position="89"/>
    </location>
    <ligand>
        <name>NAD(+)</name>
        <dbReference type="ChEBI" id="CHEBI:57540"/>
    </ligand>
</feature>
<keyword evidence="6 13" id="KW-0560">Oxidoreductase</keyword>
<feature type="domain" description="Dihydrodipicolinate reductase C-terminal" evidence="15">
    <location>
        <begin position="117"/>
        <end position="247"/>
    </location>
</feature>
<feature type="binding site" evidence="13">
    <location>
        <begin position="111"/>
        <end position="114"/>
    </location>
    <ligand>
        <name>NAD(+)</name>
        <dbReference type="ChEBI" id="CHEBI:57540"/>
    </ligand>
</feature>
<dbReference type="STRING" id="890420.SAMN05216226_11316"/>
<protein>
    <recommendedName>
        <fullName evidence="10 13">4-hydroxy-tetrahydrodipicolinate reductase</fullName>
        <shortName evidence="13">HTPA reductase</shortName>
        <ecNumber evidence="10 13">1.17.1.8</ecNumber>
    </recommendedName>
</protein>
<dbReference type="PROSITE" id="PS01298">
    <property type="entry name" value="DAPB"/>
    <property type="match status" value="1"/>
</dbReference>
<dbReference type="Proteomes" id="UP000198856">
    <property type="component" value="Unassembled WGS sequence"/>
</dbReference>
<evidence type="ECO:0000256" key="9">
    <source>
        <dbReference type="ARBA" id="ARBA00037922"/>
    </source>
</evidence>
<gene>
    <name evidence="13" type="primary">dapB</name>
    <name evidence="16" type="ORF">SAMN05216226_11316</name>
</gene>
<dbReference type="GO" id="GO:0009089">
    <property type="term" value="P:lysine biosynthetic process via diaminopimelate"/>
    <property type="evidence" value="ECO:0007669"/>
    <property type="project" value="UniProtKB-UniRule"/>
</dbReference>
<evidence type="ECO:0000256" key="8">
    <source>
        <dbReference type="ARBA" id="ARBA00023154"/>
    </source>
</evidence>
<comment type="subcellular location">
    <subcellularLocation>
        <location evidence="13">Cytoplasm</location>
    </subcellularLocation>
</comment>
<comment type="catalytic activity">
    <reaction evidence="12 13">
        <text>(S)-2,3,4,5-tetrahydrodipicolinate + NAD(+) + H2O = (2S,4S)-4-hydroxy-2,3,4,5-tetrahydrodipicolinate + NADH + H(+)</text>
        <dbReference type="Rhea" id="RHEA:35323"/>
        <dbReference type="ChEBI" id="CHEBI:15377"/>
        <dbReference type="ChEBI" id="CHEBI:15378"/>
        <dbReference type="ChEBI" id="CHEBI:16845"/>
        <dbReference type="ChEBI" id="CHEBI:57540"/>
        <dbReference type="ChEBI" id="CHEBI:57945"/>
        <dbReference type="ChEBI" id="CHEBI:67139"/>
        <dbReference type="EC" id="1.17.1.8"/>
    </reaction>
</comment>
<evidence type="ECO:0000256" key="3">
    <source>
        <dbReference type="ARBA" id="ARBA00022605"/>
    </source>
</evidence>
<dbReference type="InterPro" id="IPR036291">
    <property type="entry name" value="NAD(P)-bd_dom_sf"/>
</dbReference>
<dbReference type="Gene3D" id="3.30.360.10">
    <property type="entry name" value="Dihydrodipicolinate Reductase, domain 2"/>
    <property type="match status" value="1"/>
</dbReference>
<dbReference type="PANTHER" id="PTHR20836">
    <property type="entry name" value="DIHYDRODIPICOLINATE REDUCTASE"/>
    <property type="match status" value="1"/>
</dbReference>
<keyword evidence="17" id="KW-1185">Reference proteome</keyword>
<evidence type="ECO:0000256" key="4">
    <source>
        <dbReference type="ARBA" id="ARBA00022857"/>
    </source>
</evidence>
<dbReference type="GO" id="GO:0051287">
    <property type="term" value="F:NAD binding"/>
    <property type="evidence" value="ECO:0007669"/>
    <property type="project" value="UniProtKB-UniRule"/>
</dbReference>
<dbReference type="SUPFAM" id="SSF51735">
    <property type="entry name" value="NAD(P)-binding Rossmann-fold domains"/>
    <property type="match status" value="1"/>
</dbReference>
<sequence length="257" mass="26849">MVTRLALNGATGRMGTTVRDAAGAREALSAVLGVAPEADGELVVTPTERRDALVAHDVDVVVDFSTAKAVPALAQDCADAEVALVSGTTGLGDSALDAIEAASAEIPVVHARNFSQGIVALRRALDAALDAVGDYDIEVAETHHRGKQDAPSGTATTLVETVTDHRTVETVNGRAGTHVRGETEVGVHSRRAGNVRGEHEVMLADNDEVLRLCHRAEDRSVFAAGALTAADWLAGRDPGRYDIEDVLTGNEDDSDSQ</sequence>
<dbReference type="InterPro" id="IPR000846">
    <property type="entry name" value="DapB_N"/>
</dbReference>
<name>A0A1G8Y0R1_9EURY</name>
<evidence type="ECO:0000259" key="14">
    <source>
        <dbReference type="Pfam" id="PF01113"/>
    </source>
</evidence>
<dbReference type="InterPro" id="IPR022664">
    <property type="entry name" value="DapB_N_CS"/>
</dbReference>
<dbReference type="NCBIfam" id="TIGR00036">
    <property type="entry name" value="dapB"/>
    <property type="match status" value="1"/>
</dbReference>
<organism evidence="16 17">
    <name type="scientific">Halovenus aranensis</name>
    <dbReference type="NCBI Taxonomy" id="890420"/>
    <lineage>
        <taxon>Archaea</taxon>
        <taxon>Methanobacteriati</taxon>
        <taxon>Methanobacteriota</taxon>
        <taxon>Stenosarchaea group</taxon>
        <taxon>Halobacteria</taxon>
        <taxon>Halobacteriales</taxon>
        <taxon>Haloarculaceae</taxon>
        <taxon>Halovenus</taxon>
    </lineage>
</organism>
<evidence type="ECO:0000313" key="16">
    <source>
        <dbReference type="EMBL" id="SDJ96439.1"/>
    </source>
</evidence>
<dbReference type="EC" id="1.17.1.8" evidence="10 13"/>
<feature type="domain" description="Dihydrodipicolinate reductase N-terminal" evidence="14">
    <location>
        <begin position="4"/>
        <end position="114"/>
    </location>
</feature>
<feature type="binding site" evidence="13">
    <location>
        <position position="144"/>
    </location>
    <ligand>
        <name>(S)-2,3,4,5-tetrahydrodipicolinate</name>
        <dbReference type="ChEBI" id="CHEBI:16845"/>
    </ligand>
</feature>
<dbReference type="PANTHER" id="PTHR20836:SF0">
    <property type="entry name" value="4-HYDROXY-TETRAHYDRODIPICOLINATE REDUCTASE 1, CHLOROPLASTIC-RELATED"/>
    <property type="match status" value="1"/>
</dbReference>
<dbReference type="RefSeq" id="WP_092703702.1">
    <property type="nucleotide sequence ID" value="NZ_FNFC01000013.1"/>
</dbReference>
<feature type="binding site" evidence="13">
    <location>
        <begin position="153"/>
        <end position="154"/>
    </location>
    <ligand>
        <name>(S)-2,3,4,5-tetrahydrodipicolinate</name>
        <dbReference type="ChEBI" id="CHEBI:16845"/>
    </ligand>
</feature>
<feature type="active site" description="Proton donor" evidence="13">
    <location>
        <position position="147"/>
    </location>
</feature>
<keyword evidence="4 13" id="KW-0521">NADP</keyword>
<comment type="caution">
    <text evidence="13">Was originally thought to be a dihydrodipicolinate reductase (DHDPR), catalyzing the conversion of dihydrodipicolinate to tetrahydrodipicolinate. However, it was shown in E.coli that the substrate of the enzymatic reaction is not dihydrodipicolinate (DHDP) but in fact (2S,4S)-4-hydroxy-2,3,4,5-tetrahydrodipicolinic acid (HTPA), the product released by the DapA-catalyzed reaction.</text>
</comment>
<comment type="similarity">
    <text evidence="1 13">Belongs to the DapB family.</text>
</comment>
<dbReference type="Pfam" id="PF01113">
    <property type="entry name" value="DapB_N"/>
    <property type="match status" value="1"/>
</dbReference>
<feature type="active site" description="Proton donor/acceptor" evidence="13">
    <location>
        <position position="143"/>
    </location>
</feature>
<comment type="subunit">
    <text evidence="13">Homotetramer.</text>
</comment>
<dbReference type="AlphaFoldDB" id="A0A1G8Y0R1"/>
<dbReference type="GO" id="GO:0016726">
    <property type="term" value="F:oxidoreductase activity, acting on CH or CH2 groups, NAD or NADP as acceptor"/>
    <property type="evidence" value="ECO:0007669"/>
    <property type="project" value="UniProtKB-UniRule"/>
</dbReference>
<dbReference type="SUPFAM" id="SSF55347">
    <property type="entry name" value="Glyceraldehyde-3-phosphate dehydrogenase-like, C-terminal domain"/>
    <property type="match status" value="1"/>
</dbReference>
<evidence type="ECO:0000256" key="5">
    <source>
        <dbReference type="ARBA" id="ARBA00022915"/>
    </source>
</evidence>
<feature type="binding site" evidence="13">
    <location>
        <begin position="9"/>
        <end position="14"/>
    </location>
    <ligand>
        <name>NAD(+)</name>
        <dbReference type="ChEBI" id="CHEBI:57540"/>
    </ligand>
</feature>
<dbReference type="GO" id="GO:0008839">
    <property type="term" value="F:4-hydroxy-tetrahydrodipicolinate reductase"/>
    <property type="evidence" value="ECO:0007669"/>
    <property type="project" value="UniProtKB-UniRule"/>
</dbReference>
<evidence type="ECO:0000256" key="12">
    <source>
        <dbReference type="ARBA" id="ARBA00049396"/>
    </source>
</evidence>
<keyword evidence="2 13" id="KW-0963">Cytoplasm</keyword>
<proteinExistence type="inferred from homology"/>
<dbReference type="UniPathway" id="UPA00034">
    <property type="reaction ID" value="UER00018"/>
</dbReference>
<reference evidence="16 17" key="1">
    <citation type="submission" date="2016-10" db="EMBL/GenBank/DDBJ databases">
        <authorList>
            <person name="de Groot N.N."/>
        </authorList>
    </citation>
    <scope>NUCLEOTIDE SEQUENCE [LARGE SCALE GENOMIC DNA]</scope>
    <source>
        <strain evidence="16 17">IBRC-M10015</strain>
    </source>
</reference>
<dbReference type="Pfam" id="PF05173">
    <property type="entry name" value="DapB_C"/>
    <property type="match status" value="1"/>
</dbReference>
<comment type="function">
    <text evidence="13">Catalyzes the conversion of 4-hydroxy-tetrahydrodipicolinate (HTPA) to tetrahydrodipicolinate.</text>
</comment>
<keyword evidence="3 13" id="KW-0028">Amino-acid biosynthesis</keyword>
<evidence type="ECO:0000256" key="13">
    <source>
        <dbReference type="HAMAP-Rule" id="MF_00102"/>
    </source>
</evidence>
<dbReference type="HAMAP" id="MF_00102">
    <property type="entry name" value="DapB"/>
    <property type="match status" value="1"/>
</dbReference>
<evidence type="ECO:0000256" key="10">
    <source>
        <dbReference type="ARBA" id="ARBA00038983"/>
    </source>
</evidence>
<evidence type="ECO:0000256" key="6">
    <source>
        <dbReference type="ARBA" id="ARBA00023002"/>
    </source>
</evidence>
<evidence type="ECO:0000313" key="17">
    <source>
        <dbReference type="Proteomes" id="UP000198856"/>
    </source>
</evidence>
<dbReference type="InterPro" id="IPR022663">
    <property type="entry name" value="DapB_C"/>
</dbReference>
<keyword evidence="7 13" id="KW-0520">NAD</keyword>
<comment type="pathway">
    <text evidence="9 13">Amino-acid biosynthesis; L-lysine biosynthesis via DAP pathway; (S)-tetrahydrodipicolinate from L-aspartate: step 4/4.</text>
</comment>
<evidence type="ECO:0000256" key="7">
    <source>
        <dbReference type="ARBA" id="ARBA00023027"/>
    </source>
</evidence>